<dbReference type="EMBL" id="QFWV02000002">
    <property type="protein sequence ID" value="RKF08110.1"/>
    <property type="molecule type" value="Genomic_DNA"/>
</dbReference>
<dbReference type="InterPro" id="IPR008320">
    <property type="entry name" value="UCP032025"/>
</dbReference>
<dbReference type="Proteomes" id="UP000246132">
    <property type="component" value="Unassembled WGS sequence"/>
</dbReference>
<evidence type="ECO:0000313" key="2">
    <source>
        <dbReference type="Proteomes" id="UP000246132"/>
    </source>
</evidence>
<dbReference type="OrthoDB" id="9798292at2"/>
<name>A0A3A8AK98_9HYPH</name>
<dbReference type="AlphaFoldDB" id="A0A3A8AK98"/>
<dbReference type="Pfam" id="PF07370">
    <property type="entry name" value="DUF1489"/>
    <property type="match status" value="1"/>
</dbReference>
<evidence type="ECO:0000313" key="1">
    <source>
        <dbReference type="EMBL" id="RKF08110.1"/>
    </source>
</evidence>
<keyword evidence="2" id="KW-1185">Reference proteome</keyword>
<comment type="caution">
    <text evidence="1">The sequence shown here is derived from an EMBL/GenBank/DDBJ whole genome shotgun (WGS) entry which is preliminary data.</text>
</comment>
<dbReference type="RefSeq" id="WP_109767920.1">
    <property type="nucleotide sequence ID" value="NZ_JASHJQ010000009.1"/>
</dbReference>
<reference evidence="1 2" key="1">
    <citation type="journal article" date="2018" name="Int. J. Syst. Bacteriol.">
        <title>Oceaniradius stylonemae gen. nov., sp. nov., isolated from a red alga, Stylonema cornu-cervi.</title>
        <authorList>
            <person name="Jeong S."/>
        </authorList>
    </citation>
    <scope>NUCLEOTIDE SEQUENCE [LARGE SCALE GENOMIC DNA]</scope>
    <source>
        <strain evidence="1 2">StC1</strain>
    </source>
</reference>
<protein>
    <submittedName>
        <fullName evidence="1">DUF1489 family protein</fullName>
    </submittedName>
</protein>
<gene>
    <name evidence="1" type="ORF">DEM25_001965</name>
</gene>
<accession>A0A3A8AK98</accession>
<organism evidence="1 2">
    <name type="scientific">Oceaniradius stylonematis</name>
    <dbReference type="NCBI Taxonomy" id="2184161"/>
    <lineage>
        <taxon>Bacteria</taxon>
        <taxon>Pseudomonadati</taxon>
        <taxon>Pseudomonadota</taxon>
        <taxon>Alphaproteobacteria</taxon>
        <taxon>Hyphomicrobiales</taxon>
        <taxon>Ahrensiaceae</taxon>
        <taxon>Oceaniradius</taxon>
    </lineage>
</organism>
<sequence>MALHLLKLCVGAESVEDHRAWIEARIDALRKAGLPPEQTHTTRMIPKRADEIIGTGSLYWVTKGKVQSRQRIVDIRPFVDAQGISRCDLVLDPELVLTVPQPRRPFQGWRYLKAEDAPRDLSDAAAALAEMPSEMRAELSELGLL</sequence>
<dbReference type="PIRSF" id="PIRSF032025">
    <property type="entry name" value="UCP032025"/>
    <property type="match status" value="1"/>
</dbReference>
<proteinExistence type="predicted"/>